<comment type="subcellular location">
    <subcellularLocation>
        <location evidence="1">Membrane</location>
        <topology evidence="1">Multi-pass membrane protein</topology>
    </subcellularLocation>
</comment>
<feature type="transmembrane region" description="Helical" evidence="10">
    <location>
        <begin position="380"/>
        <end position="401"/>
    </location>
</feature>
<evidence type="ECO:0000256" key="4">
    <source>
        <dbReference type="ARBA" id="ARBA00022989"/>
    </source>
</evidence>
<feature type="domain" description="Potassium channel" evidence="11">
    <location>
        <begin position="205"/>
        <end position="277"/>
    </location>
</feature>
<sequence>MPESSSRPSRVPFQSHFEMRPPDDDEPQDWWVASTAIPLAAATTGPLANLMSIVALVIPWRSNIIWDQDNVDGTPVEVGYADPKWCIALNAMSLACGLAGNIFLLCNFTRVVRYIVALPLSILLWLLSTAILIGLTASMSIYEPPTPPSQTFSQAYWSAVISAALYFLLSVILMINMLGYFLGHYPQNFVLTDDQRTLILQTVGFIVWLAIGGAIFSQVIDITYADAVYFSNVTILTLGFGDITGPSSVARGLIFPYAVIGMVMLGLVVSSIHRFAQEIHRENVVMNHIERKRKAAVRRSESYQSSESEPSGGGGSTELAYQQRHTRRRPIISHITDAFTRNSESSSHARLLQMREEKSRFNEMRAIQNETARFRRWTSLIVSIVVFGIVWTCGALVFWALEDGLTYFNALYFGFCCLLTIGYGDVTPTTNAARPFFIVWSLLAIPTMTMLISKMSDTLVRGYKRATSVVATWTFLPQEGQWKGFIKRFPRVGKVIMHLVTKRRSHQAHAGEKGPELEKGSVQPQQKHTPASPSIPQTLSLEDLARDPTPSSSELAQQLAHAIQQTIKDALTGEPKEYSYEEWVAFTRLIRFTNPQKPRLDETDGAGGMALEEDEYGMLSWDWIGESSPLLAEKTEPEWVLDRLCESLVRYVCMKGGKVDTKGLEERLGGAA</sequence>
<evidence type="ECO:0000256" key="2">
    <source>
        <dbReference type="ARBA" id="ARBA00022448"/>
    </source>
</evidence>
<evidence type="ECO:0000256" key="6">
    <source>
        <dbReference type="ARBA" id="ARBA00023136"/>
    </source>
</evidence>
<keyword evidence="7 8" id="KW-0407">Ion channel</keyword>
<evidence type="ECO:0000259" key="11">
    <source>
        <dbReference type="Pfam" id="PF07885"/>
    </source>
</evidence>
<keyword evidence="6 10" id="KW-0472">Membrane</keyword>
<keyword evidence="5 8" id="KW-0406">Ion transport</keyword>
<reference evidence="12 13" key="1">
    <citation type="submission" date="2024-07" db="EMBL/GenBank/DDBJ databases">
        <title>Section-level genome sequencing and comparative genomics of Aspergillus sections Usti and Cavernicolus.</title>
        <authorList>
            <consortium name="Lawrence Berkeley National Laboratory"/>
            <person name="Nybo J.L."/>
            <person name="Vesth T.C."/>
            <person name="Theobald S."/>
            <person name="Frisvad J.C."/>
            <person name="Larsen T.O."/>
            <person name="Kjaerboelling I."/>
            <person name="Rothschild-Mancinelli K."/>
            <person name="Lyhne E.K."/>
            <person name="Kogle M.E."/>
            <person name="Barry K."/>
            <person name="Clum A."/>
            <person name="Na H."/>
            <person name="Ledsgaard L."/>
            <person name="Lin J."/>
            <person name="Lipzen A."/>
            <person name="Kuo A."/>
            <person name="Riley R."/>
            <person name="Mondo S."/>
            <person name="Labutti K."/>
            <person name="Haridas S."/>
            <person name="Pangalinan J."/>
            <person name="Salamov A.A."/>
            <person name="Simmons B.A."/>
            <person name="Magnuson J.K."/>
            <person name="Chen J."/>
            <person name="Drula E."/>
            <person name="Henrissat B."/>
            <person name="Wiebenga A."/>
            <person name="Lubbers R.J."/>
            <person name="Gomes A.C."/>
            <person name="Makela M.R."/>
            <person name="Stajich J."/>
            <person name="Grigoriev I.V."/>
            <person name="Mortensen U.H."/>
            <person name="De Vries R.P."/>
            <person name="Baker S.E."/>
            <person name="Andersen M.R."/>
        </authorList>
    </citation>
    <scope>NUCLEOTIDE SEQUENCE [LARGE SCALE GENOMIC DNA]</scope>
    <source>
        <strain evidence="12 13">CBS 123904</strain>
    </source>
</reference>
<feature type="transmembrane region" description="Helical" evidence="10">
    <location>
        <begin position="198"/>
        <end position="216"/>
    </location>
</feature>
<evidence type="ECO:0000256" key="5">
    <source>
        <dbReference type="ARBA" id="ARBA00023065"/>
    </source>
</evidence>
<dbReference type="InterPro" id="IPR013099">
    <property type="entry name" value="K_chnl_dom"/>
</dbReference>
<name>A0ABR4IV10_9EURO</name>
<feature type="transmembrane region" description="Helical" evidence="10">
    <location>
        <begin position="407"/>
        <end position="424"/>
    </location>
</feature>
<comment type="similarity">
    <text evidence="8">Belongs to the two pore domain potassium channel (TC 1.A.1.8) family.</text>
</comment>
<evidence type="ECO:0000256" key="7">
    <source>
        <dbReference type="ARBA" id="ARBA00023303"/>
    </source>
</evidence>
<keyword evidence="13" id="KW-1185">Reference proteome</keyword>
<dbReference type="Proteomes" id="UP001610446">
    <property type="component" value="Unassembled WGS sequence"/>
</dbReference>
<dbReference type="PANTHER" id="PTHR11003:SF342">
    <property type="entry name" value="OUTWARD-RECTIFIER POTASSIUM CHANNEL TOK1"/>
    <property type="match status" value="1"/>
</dbReference>
<evidence type="ECO:0000256" key="3">
    <source>
        <dbReference type="ARBA" id="ARBA00022692"/>
    </source>
</evidence>
<protein>
    <recommendedName>
        <fullName evidence="11">Potassium channel domain-containing protein</fullName>
    </recommendedName>
</protein>
<feature type="transmembrane region" description="Helical" evidence="10">
    <location>
        <begin position="156"/>
        <end position="178"/>
    </location>
</feature>
<dbReference type="SUPFAM" id="SSF81324">
    <property type="entry name" value="Voltage-gated potassium channels"/>
    <property type="match status" value="2"/>
</dbReference>
<dbReference type="Pfam" id="PF07885">
    <property type="entry name" value="Ion_trans_2"/>
    <property type="match status" value="2"/>
</dbReference>
<accession>A0ABR4IV10</accession>
<gene>
    <name evidence="12" type="ORF">BJY01DRAFT_226597</name>
</gene>
<feature type="transmembrane region" description="Helical" evidence="10">
    <location>
        <begin position="436"/>
        <end position="455"/>
    </location>
</feature>
<keyword evidence="3 8" id="KW-0812">Transmembrane</keyword>
<evidence type="ECO:0000313" key="13">
    <source>
        <dbReference type="Proteomes" id="UP001610446"/>
    </source>
</evidence>
<feature type="transmembrane region" description="Helical" evidence="10">
    <location>
        <begin position="253"/>
        <end position="272"/>
    </location>
</feature>
<feature type="region of interest" description="Disordered" evidence="9">
    <location>
        <begin position="1"/>
        <end position="26"/>
    </location>
</feature>
<proteinExistence type="inferred from homology"/>
<dbReference type="PRINTS" id="PR01333">
    <property type="entry name" value="2POREKCHANEL"/>
</dbReference>
<evidence type="ECO:0000256" key="9">
    <source>
        <dbReference type="SAM" id="MobiDB-lite"/>
    </source>
</evidence>
<comment type="caution">
    <text evidence="12">The sequence shown here is derived from an EMBL/GenBank/DDBJ whole genome shotgun (WGS) entry which is preliminary data.</text>
</comment>
<evidence type="ECO:0000313" key="12">
    <source>
        <dbReference type="EMBL" id="KAL2831585.1"/>
    </source>
</evidence>
<dbReference type="Gene3D" id="1.10.287.70">
    <property type="match status" value="2"/>
</dbReference>
<dbReference type="InterPro" id="IPR003280">
    <property type="entry name" value="2pore_dom_K_chnl"/>
</dbReference>
<keyword evidence="4 10" id="KW-1133">Transmembrane helix</keyword>
<evidence type="ECO:0000256" key="1">
    <source>
        <dbReference type="ARBA" id="ARBA00004141"/>
    </source>
</evidence>
<feature type="transmembrane region" description="Helical" evidence="10">
    <location>
        <begin position="111"/>
        <end position="135"/>
    </location>
</feature>
<feature type="region of interest" description="Disordered" evidence="9">
    <location>
        <begin position="296"/>
        <end position="318"/>
    </location>
</feature>
<feature type="transmembrane region" description="Helical" evidence="10">
    <location>
        <begin position="85"/>
        <end position="105"/>
    </location>
</feature>
<feature type="transmembrane region" description="Helical" evidence="10">
    <location>
        <begin position="30"/>
        <end position="58"/>
    </location>
</feature>
<feature type="region of interest" description="Disordered" evidence="9">
    <location>
        <begin position="505"/>
        <end position="539"/>
    </location>
</feature>
<evidence type="ECO:0000256" key="8">
    <source>
        <dbReference type="RuleBase" id="RU003857"/>
    </source>
</evidence>
<feature type="compositionally biased region" description="Polar residues" evidence="9">
    <location>
        <begin position="522"/>
        <end position="539"/>
    </location>
</feature>
<evidence type="ECO:0000256" key="10">
    <source>
        <dbReference type="SAM" id="Phobius"/>
    </source>
</evidence>
<organism evidence="12 13">
    <name type="scientific">Aspergillus pseudoustus</name>
    <dbReference type="NCBI Taxonomy" id="1810923"/>
    <lineage>
        <taxon>Eukaryota</taxon>
        <taxon>Fungi</taxon>
        <taxon>Dikarya</taxon>
        <taxon>Ascomycota</taxon>
        <taxon>Pezizomycotina</taxon>
        <taxon>Eurotiomycetes</taxon>
        <taxon>Eurotiomycetidae</taxon>
        <taxon>Eurotiales</taxon>
        <taxon>Aspergillaceae</taxon>
        <taxon>Aspergillus</taxon>
        <taxon>Aspergillus subgen. Nidulantes</taxon>
    </lineage>
</organism>
<dbReference type="EMBL" id="JBFXLU010000282">
    <property type="protein sequence ID" value="KAL2831585.1"/>
    <property type="molecule type" value="Genomic_DNA"/>
</dbReference>
<feature type="compositionally biased region" description="Basic and acidic residues" evidence="9">
    <location>
        <begin position="509"/>
        <end position="519"/>
    </location>
</feature>
<keyword evidence="2 8" id="KW-0813">Transport</keyword>
<feature type="domain" description="Potassium channel" evidence="11">
    <location>
        <begin position="389"/>
        <end position="460"/>
    </location>
</feature>
<dbReference type="PANTHER" id="PTHR11003">
    <property type="entry name" value="POTASSIUM CHANNEL, SUBFAMILY K"/>
    <property type="match status" value="1"/>
</dbReference>